<organism evidence="3 4">
    <name type="scientific">Marasmiellus scandens</name>
    <dbReference type="NCBI Taxonomy" id="2682957"/>
    <lineage>
        <taxon>Eukaryota</taxon>
        <taxon>Fungi</taxon>
        <taxon>Dikarya</taxon>
        <taxon>Basidiomycota</taxon>
        <taxon>Agaricomycotina</taxon>
        <taxon>Agaricomycetes</taxon>
        <taxon>Agaricomycetidae</taxon>
        <taxon>Agaricales</taxon>
        <taxon>Marasmiineae</taxon>
        <taxon>Omphalotaceae</taxon>
        <taxon>Marasmiellus</taxon>
    </lineage>
</organism>
<evidence type="ECO:0000313" key="3">
    <source>
        <dbReference type="EMBL" id="KAK7453510.1"/>
    </source>
</evidence>
<accession>A0ABR1JDK6</accession>
<feature type="region of interest" description="Disordered" evidence="1">
    <location>
        <begin position="379"/>
        <end position="400"/>
    </location>
</feature>
<gene>
    <name evidence="3" type="primary">PCD1</name>
    <name evidence="3" type="ORF">VKT23_011789</name>
</gene>
<dbReference type="InterPro" id="IPR015797">
    <property type="entry name" value="NUDIX_hydrolase-like_dom_sf"/>
</dbReference>
<evidence type="ECO:0000256" key="1">
    <source>
        <dbReference type="SAM" id="MobiDB-lite"/>
    </source>
</evidence>
<dbReference type="SUPFAM" id="SSF55811">
    <property type="entry name" value="Nudix"/>
    <property type="match status" value="1"/>
</dbReference>
<name>A0ABR1JDK6_9AGAR</name>
<dbReference type="PROSITE" id="PS51462">
    <property type="entry name" value="NUDIX"/>
    <property type="match status" value="1"/>
</dbReference>
<dbReference type="CDD" id="cd03426">
    <property type="entry name" value="NUDIX_CoAse_Nudt7"/>
    <property type="match status" value="1"/>
</dbReference>
<feature type="compositionally biased region" description="Polar residues" evidence="1">
    <location>
        <begin position="379"/>
        <end position="393"/>
    </location>
</feature>
<dbReference type="PANTHER" id="PTHR12992">
    <property type="entry name" value="NUDIX HYDROLASE"/>
    <property type="match status" value="1"/>
</dbReference>
<dbReference type="Proteomes" id="UP001498398">
    <property type="component" value="Unassembled WGS sequence"/>
</dbReference>
<reference evidence="3 4" key="1">
    <citation type="submission" date="2024-01" db="EMBL/GenBank/DDBJ databases">
        <title>A draft genome for the cacao thread blight pathogen Marasmiellus scandens.</title>
        <authorList>
            <person name="Baruah I.K."/>
            <person name="Leung J."/>
            <person name="Bukari Y."/>
            <person name="Amoako-Attah I."/>
            <person name="Meinhardt L.W."/>
            <person name="Bailey B.A."/>
            <person name="Cohen S.P."/>
        </authorList>
    </citation>
    <scope>NUCLEOTIDE SEQUENCE [LARGE SCALE GENOMIC DNA]</scope>
    <source>
        <strain evidence="3 4">GH-19</strain>
    </source>
</reference>
<dbReference type="EMBL" id="JBANRG010000026">
    <property type="protein sequence ID" value="KAK7453510.1"/>
    <property type="molecule type" value="Genomic_DNA"/>
</dbReference>
<proteinExistence type="predicted"/>
<evidence type="ECO:0000313" key="4">
    <source>
        <dbReference type="Proteomes" id="UP001498398"/>
    </source>
</evidence>
<dbReference type="InterPro" id="IPR045121">
    <property type="entry name" value="CoAse"/>
</dbReference>
<comment type="caution">
    <text evidence="3">The sequence shown here is derived from an EMBL/GenBank/DDBJ whole genome shotgun (WGS) entry which is preliminary data.</text>
</comment>
<feature type="compositionally biased region" description="Basic residues" evidence="1">
    <location>
        <begin position="241"/>
        <end position="250"/>
    </location>
</feature>
<dbReference type="PANTHER" id="PTHR12992:SF45">
    <property type="entry name" value="NUDIX HYDROLASE DOMAIN-CONTAINING PROTEIN"/>
    <property type="match status" value="1"/>
</dbReference>
<evidence type="ECO:0000259" key="2">
    <source>
        <dbReference type="PROSITE" id="PS51462"/>
    </source>
</evidence>
<protein>
    <submittedName>
        <fullName evidence="3">8-oxo-dGTP diphosphatase</fullName>
    </submittedName>
</protein>
<keyword evidence="4" id="KW-1185">Reference proteome</keyword>
<dbReference type="Gene3D" id="3.90.79.10">
    <property type="entry name" value="Nucleoside Triphosphate Pyrophosphohydrolase"/>
    <property type="match status" value="1"/>
</dbReference>
<feature type="domain" description="Nudix hydrolase" evidence="2">
    <location>
        <begin position="73"/>
        <end position="209"/>
    </location>
</feature>
<feature type="region of interest" description="Disordered" evidence="1">
    <location>
        <begin position="219"/>
        <end position="275"/>
    </location>
</feature>
<dbReference type="InterPro" id="IPR000086">
    <property type="entry name" value="NUDIX_hydrolase_dom"/>
</dbReference>
<dbReference type="Pfam" id="PF00293">
    <property type="entry name" value="NUDIX"/>
    <property type="match status" value="1"/>
</dbReference>
<sequence>MPEKSAPKRPTRNLLGYHRKQQSKLRIPAANPNASRLAPGNLNLLTRESRECLQNLARYHAPKPTSWLPVPRSRRAAVLVALFVGRKGDLYVLLSRRASTLRSFAGDTSLPGGKMDPEDKTIEDTARREAFEEIGLPADRKKAPLLCIFEPFWVEKQLVVTPVVVLILDTSLRPILNRSEVASLFSHPLASFLSSTPPFPKEPELAEVQYHTYQDYDWHGPPIPAKEPKSKSKNSAPRLLRSGRRSRSRSRSMDYLVPIDPTEDAASSQPRAQKRKLRMHRFLTGREAGGIKPVYGLTAAILIRVARVGYNRKPDFEVEPDNSFYSEQEESLSLTPTTDMRIAWALLNRPSPIYDALVEEGLEAKVNWGRVRRILGLNSSDKPSASRSGQRNTGMIKAKL</sequence>